<evidence type="ECO:0000256" key="1">
    <source>
        <dbReference type="ARBA" id="ARBA00005184"/>
    </source>
</evidence>
<dbReference type="SUPFAM" id="SSF51126">
    <property type="entry name" value="Pectin lyase-like"/>
    <property type="match status" value="1"/>
</dbReference>
<dbReference type="InterPro" id="IPR012334">
    <property type="entry name" value="Pectin_lyas_fold"/>
</dbReference>
<dbReference type="Pfam" id="PF01095">
    <property type="entry name" value="Pectinesterase"/>
    <property type="match status" value="1"/>
</dbReference>
<evidence type="ECO:0000256" key="4">
    <source>
        <dbReference type="ARBA" id="ARBA00022801"/>
    </source>
</evidence>
<dbReference type="GO" id="GO:0042545">
    <property type="term" value="P:cell wall modification"/>
    <property type="evidence" value="ECO:0007669"/>
    <property type="project" value="UniProtKB-UniRule"/>
</dbReference>
<accession>A0A7J7NZB7</accession>
<dbReference type="UniPathway" id="UPA00545">
    <property type="reaction ID" value="UER00823"/>
</dbReference>
<name>A0A7J7NZB7_9MAGN</name>
<feature type="active site" evidence="7">
    <location>
        <position position="78"/>
    </location>
</feature>
<evidence type="ECO:0000256" key="8">
    <source>
        <dbReference type="RuleBase" id="RU000589"/>
    </source>
</evidence>
<gene>
    <name evidence="10" type="ORF">GIB67_025928</name>
</gene>
<evidence type="ECO:0000313" key="11">
    <source>
        <dbReference type="Proteomes" id="UP000541444"/>
    </source>
</evidence>
<dbReference type="Gene3D" id="2.160.20.10">
    <property type="entry name" value="Single-stranded right-handed beta-helix, Pectin lyase-like"/>
    <property type="match status" value="1"/>
</dbReference>
<comment type="caution">
    <text evidence="10">The sequence shown here is derived from an EMBL/GenBank/DDBJ whole genome shotgun (WGS) entry which is preliminary data.</text>
</comment>
<evidence type="ECO:0000256" key="3">
    <source>
        <dbReference type="ARBA" id="ARBA00013229"/>
    </source>
</evidence>
<evidence type="ECO:0000313" key="10">
    <source>
        <dbReference type="EMBL" id="KAF6172423.1"/>
    </source>
</evidence>
<comment type="catalytic activity">
    <reaction evidence="6 8">
        <text>[(1-&gt;4)-alpha-D-galacturonosyl methyl ester](n) + n H2O = [(1-&gt;4)-alpha-D-galacturonosyl](n) + n methanol + n H(+)</text>
        <dbReference type="Rhea" id="RHEA:22380"/>
        <dbReference type="Rhea" id="RHEA-COMP:14570"/>
        <dbReference type="Rhea" id="RHEA-COMP:14573"/>
        <dbReference type="ChEBI" id="CHEBI:15377"/>
        <dbReference type="ChEBI" id="CHEBI:15378"/>
        <dbReference type="ChEBI" id="CHEBI:17790"/>
        <dbReference type="ChEBI" id="CHEBI:140522"/>
        <dbReference type="ChEBI" id="CHEBI:140523"/>
        <dbReference type="EC" id="3.1.1.11"/>
    </reaction>
</comment>
<dbReference type="PANTHER" id="PTHR31321">
    <property type="entry name" value="ACYL-COA THIOESTER HYDROLASE YBHC-RELATED"/>
    <property type="match status" value="1"/>
</dbReference>
<evidence type="ECO:0000256" key="2">
    <source>
        <dbReference type="ARBA" id="ARBA00008891"/>
    </source>
</evidence>
<evidence type="ECO:0000256" key="6">
    <source>
        <dbReference type="ARBA" id="ARBA00047928"/>
    </source>
</evidence>
<protein>
    <recommendedName>
        <fullName evidence="3 8">Pectinesterase</fullName>
        <ecNumber evidence="3 8">3.1.1.11</ecNumber>
    </recommendedName>
</protein>
<dbReference type="OrthoDB" id="2019149at2759"/>
<evidence type="ECO:0000256" key="5">
    <source>
        <dbReference type="ARBA" id="ARBA00023085"/>
    </source>
</evidence>
<keyword evidence="5 8" id="KW-0063">Aspartyl esterase</keyword>
<dbReference type="AlphaFoldDB" id="A0A7J7NZB7"/>
<dbReference type="InterPro" id="IPR011050">
    <property type="entry name" value="Pectin_lyase_fold/virulence"/>
</dbReference>
<dbReference type="GO" id="GO:0030599">
    <property type="term" value="F:pectinesterase activity"/>
    <property type="evidence" value="ECO:0007669"/>
    <property type="project" value="UniProtKB-UniRule"/>
</dbReference>
<feature type="domain" description="Pectinesterase catalytic" evidence="9">
    <location>
        <begin position="26"/>
        <end position="86"/>
    </location>
</feature>
<sequence>MVKICVRLGIVTLNKLMGLLQNTVKAFPGGIGMQAVALRVTRDKSVFANVRVLGSQDTLLDLSRTHYFYKCYIQGSIDFIFGTLSVLYIHRFGAIGVNRQGERLFPNKYRGKGANPRKRVPWVKSFNYEETESFIDKNFINGDEWLRL</sequence>
<dbReference type="PROSITE" id="PS00503">
    <property type="entry name" value="PECTINESTERASE_2"/>
    <property type="match status" value="1"/>
</dbReference>
<organism evidence="10 11">
    <name type="scientific">Kingdonia uniflora</name>
    <dbReference type="NCBI Taxonomy" id="39325"/>
    <lineage>
        <taxon>Eukaryota</taxon>
        <taxon>Viridiplantae</taxon>
        <taxon>Streptophyta</taxon>
        <taxon>Embryophyta</taxon>
        <taxon>Tracheophyta</taxon>
        <taxon>Spermatophyta</taxon>
        <taxon>Magnoliopsida</taxon>
        <taxon>Ranunculales</taxon>
        <taxon>Circaeasteraceae</taxon>
        <taxon>Kingdonia</taxon>
    </lineage>
</organism>
<comment type="similarity">
    <text evidence="2">Belongs to the pectinesterase family.</text>
</comment>
<dbReference type="EC" id="3.1.1.11" evidence="3 8"/>
<comment type="pathway">
    <text evidence="1 8">Glycan metabolism; pectin degradation; 2-dehydro-3-deoxy-D-gluconate from pectin: step 1/5.</text>
</comment>
<keyword evidence="4 8" id="KW-0378">Hydrolase</keyword>
<evidence type="ECO:0000259" key="9">
    <source>
        <dbReference type="Pfam" id="PF01095"/>
    </source>
</evidence>
<dbReference type="InterPro" id="IPR000070">
    <property type="entry name" value="Pectinesterase_cat"/>
</dbReference>
<reference evidence="10 11" key="1">
    <citation type="journal article" date="2020" name="IScience">
        <title>Genome Sequencing of the Endangered Kingdonia uniflora (Circaeasteraceae, Ranunculales) Reveals Potential Mechanisms of Evolutionary Specialization.</title>
        <authorList>
            <person name="Sun Y."/>
            <person name="Deng T."/>
            <person name="Zhang A."/>
            <person name="Moore M.J."/>
            <person name="Landis J.B."/>
            <person name="Lin N."/>
            <person name="Zhang H."/>
            <person name="Zhang X."/>
            <person name="Huang J."/>
            <person name="Zhang X."/>
            <person name="Sun H."/>
            <person name="Wang H."/>
        </authorList>
    </citation>
    <scope>NUCLEOTIDE SEQUENCE [LARGE SCALE GENOMIC DNA]</scope>
    <source>
        <strain evidence="10">TB1705</strain>
        <tissue evidence="10">Leaf</tissue>
    </source>
</reference>
<dbReference type="GO" id="GO:0045490">
    <property type="term" value="P:pectin catabolic process"/>
    <property type="evidence" value="ECO:0007669"/>
    <property type="project" value="UniProtKB-UniRule"/>
</dbReference>
<dbReference type="Proteomes" id="UP000541444">
    <property type="component" value="Unassembled WGS sequence"/>
</dbReference>
<proteinExistence type="inferred from homology"/>
<evidence type="ECO:0000256" key="7">
    <source>
        <dbReference type="PROSITE-ProRule" id="PRU10040"/>
    </source>
</evidence>
<keyword evidence="11" id="KW-1185">Reference proteome</keyword>
<dbReference type="PANTHER" id="PTHR31321:SF31">
    <property type="entry name" value="PECTINESTERASE QRT1"/>
    <property type="match status" value="1"/>
</dbReference>
<dbReference type="EMBL" id="JACGCM010000428">
    <property type="protein sequence ID" value="KAF6172423.1"/>
    <property type="molecule type" value="Genomic_DNA"/>
</dbReference>
<dbReference type="InterPro" id="IPR033131">
    <property type="entry name" value="Pectinesterase_Asp_AS"/>
</dbReference>